<protein>
    <recommendedName>
        <fullName evidence="7">Multidrug resistance protein MdtN</fullName>
    </recommendedName>
</protein>
<keyword evidence="6" id="KW-1185">Reference proteome</keyword>
<dbReference type="Gene3D" id="2.40.30.170">
    <property type="match status" value="1"/>
</dbReference>
<evidence type="ECO:0008006" key="7">
    <source>
        <dbReference type="Google" id="ProtNLM"/>
    </source>
</evidence>
<evidence type="ECO:0000256" key="2">
    <source>
        <dbReference type="ARBA" id="ARBA00023054"/>
    </source>
</evidence>
<keyword evidence="2" id="KW-0175">Coiled coil</keyword>
<dbReference type="InterPro" id="IPR058647">
    <property type="entry name" value="BSH_CzcB-like"/>
</dbReference>
<dbReference type="Gene3D" id="2.40.50.100">
    <property type="match status" value="1"/>
</dbReference>
<dbReference type="InterPro" id="IPR029016">
    <property type="entry name" value="GAF-like_dom_sf"/>
</dbReference>
<dbReference type="InterPro" id="IPR003018">
    <property type="entry name" value="GAF"/>
</dbReference>
<dbReference type="EMBL" id="OMOJ01000003">
    <property type="protein sequence ID" value="SPF80289.1"/>
    <property type="molecule type" value="Genomic_DNA"/>
</dbReference>
<organism evidence="5 6">
    <name type="scientific">Pseudoprimorskyibacter insulae</name>
    <dbReference type="NCBI Taxonomy" id="1695997"/>
    <lineage>
        <taxon>Bacteria</taxon>
        <taxon>Pseudomonadati</taxon>
        <taxon>Pseudomonadota</taxon>
        <taxon>Alphaproteobacteria</taxon>
        <taxon>Rhodobacterales</taxon>
        <taxon>Paracoccaceae</taxon>
        <taxon>Pseudoprimorskyibacter</taxon>
    </lineage>
</organism>
<dbReference type="Pfam" id="PF01590">
    <property type="entry name" value="GAF"/>
    <property type="match status" value="1"/>
</dbReference>
<accession>A0A2R8AWN6</accession>
<dbReference type="Proteomes" id="UP000244904">
    <property type="component" value="Unassembled WGS sequence"/>
</dbReference>
<dbReference type="InterPro" id="IPR050465">
    <property type="entry name" value="UPF0194_transport"/>
</dbReference>
<name>A0A2R8AWN6_9RHOB</name>
<evidence type="ECO:0000313" key="6">
    <source>
        <dbReference type="Proteomes" id="UP000244904"/>
    </source>
</evidence>
<evidence type="ECO:0000259" key="4">
    <source>
        <dbReference type="Pfam" id="PF25973"/>
    </source>
</evidence>
<dbReference type="PANTHER" id="PTHR32347">
    <property type="entry name" value="EFFLUX SYSTEM COMPONENT YKNX-RELATED"/>
    <property type="match status" value="1"/>
</dbReference>
<dbReference type="Pfam" id="PF25973">
    <property type="entry name" value="BSH_CzcB"/>
    <property type="match status" value="1"/>
</dbReference>
<feature type="domain" description="GAF" evidence="3">
    <location>
        <begin position="152"/>
        <end position="280"/>
    </location>
</feature>
<reference evidence="6" key="1">
    <citation type="submission" date="2018-03" db="EMBL/GenBank/DDBJ databases">
        <authorList>
            <person name="Rodrigo-Torres L."/>
            <person name="Arahal R. D."/>
            <person name="Lucena T."/>
        </authorList>
    </citation>
    <scope>NUCLEOTIDE SEQUENCE [LARGE SCALE GENOMIC DNA]</scope>
    <source>
        <strain evidence="6">CECT 8871</strain>
    </source>
</reference>
<dbReference type="OrthoDB" id="9806939at2"/>
<feature type="domain" description="CzcB-like barrel-sandwich hybrid" evidence="4">
    <location>
        <begin position="351"/>
        <end position="473"/>
    </location>
</feature>
<dbReference type="GO" id="GO:0030313">
    <property type="term" value="C:cell envelope"/>
    <property type="evidence" value="ECO:0007669"/>
    <property type="project" value="UniProtKB-SubCell"/>
</dbReference>
<evidence type="ECO:0000259" key="3">
    <source>
        <dbReference type="Pfam" id="PF01590"/>
    </source>
</evidence>
<comment type="subcellular location">
    <subcellularLocation>
        <location evidence="1">Cell envelope</location>
    </subcellularLocation>
</comment>
<dbReference type="AlphaFoldDB" id="A0A2R8AWN6"/>
<evidence type="ECO:0000256" key="1">
    <source>
        <dbReference type="ARBA" id="ARBA00004196"/>
    </source>
</evidence>
<gene>
    <name evidence="5" type="ORF">PRI8871_02092</name>
</gene>
<dbReference type="Gene3D" id="3.30.450.40">
    <property type="match status" value="1"/>
</dbReference>
<dbReference type="PANTHER" id="PTHR32347:SF23">
    <property type="entry name" value="BLL5650 PROTEIN"/>
    <property type="match status" value="1"/>
</dbReference>
<proteinExistence type="predicted"/>
<evidence type="ECO:0000313" key="5">
    <source>
        <dbReference type="EMBL" id="SPF80289.1"/>
    </source>
</evidence>
<dbReference type="SUPFAM" id="SSF55781">
    <property type="entry name" value="GAF domain-like"/>
    <property type="match status" value="1"/>
</dbReference>
<sequence length="580" mass="62406">MADQPDLAAFLSAWLSLQVALLPGAMIGAVRAGADAGWPNAGAAEPLADPLSEAAEANQGTLSDVGNGTHVIAYPVRLDGQAVGAVAVMLRAADETALLTAMRHLQWGAVWVEARVRLDRLGQGPAQASTDRFALDMLARALDAPRYKPSARALATALADRLGVDRVSVAWQRGGRSKIAAMSYTARITGKLSHPRQVQAAMDEALALKHITVWPRVPGDLMAYEAHDALARAQQLSAIVTVPLMHSGQAVGALCIEHSQPLTWNDQMLAKLDVVAAAVAPVLEQKRLMDQGPVGQGIRALGNLRRSLLGPDHAGLKLTAVAALAATALFYVWTEPYAIVAEAQVEGAQLRAVTAQIDGFLAASHARPGDQVARGQVLAELDDRDLQLEKLQLTAEARRYAVEYELALSEQNRAEMRIASSRRDQAEARLALIGARLDRTKLDAPFDGIIVAGDPSQMVGSAVQVGQVLYEVAPAGAFRLRLEVPEDQIADLAGTETGQVVLTSFPNHPFSFTIQRIIPIGEVVDGRNVFAVQAQPTGDTALLRPGLRGAARITLDDRRVIWIWTRRLQDWARMTLWRWS</sequence>
<dbReference type="SUPFAM" id="SSF111369">
    <property type="entry name" value="HlyD-like secretion proteins"/>
    <property type="match status" value="1"/>
</dbReference>